<keyword evidence="2" id="KW-1185">Reference proteome</keyword>
<dbReference type="AlphaFoldDB" id="A0A8X6G9J6"/>
<comment type="caution">
    <text evidence="1">The sequence shown here is derived from an EMBL/GenBank/DDBJ whole genome shotgun (WGS) entry which is preliminary data.</text>
</comment>
<reference evidence="1" key="1">
    <citation type="submission" date="2020-07" db="EMBL/GenBank/DDBJ databases">
        <title>Multicomponent nature underlies the extraordinary mechanical properties of spider dragline silk.</title>
        <authorList>
            <person name="Kono N."/>
            <person name="Nakamura H."/>
            <person name="Mori M."/>
            <person name="Yoshida Y."/>
            <person name="Ohtoshi R."/>
            <person name="Malay A.D."/>
            <person name="Moran D.A.P."/>
            <person name="Tomita M."/>
            <person name="Numata K."/>
            <person name="Arakawa K."/>
        </authorList>
    </citation>
    <scope>NUCLEOTIDE SEQUENCE</scope>
</reference>
<evidence type="ECO:0000313" key="2">
    <source>
        <dbReference type="Proteomes" id="UP000887116"/>
    </source>
</evidence>
<sequence length="134" mass="16115">METYIKKERKKNLFRNKNNTCPDNSVKIRNNSYTKKNNAFENEFQITKQKNENVSDLQNIETLLKVRKKIVIFYNEKSIPALLKTSHSWPRFHLLRHHQFVFHLKVNEMEHKKILSPTYDLMATLPDYTFIFVA</sequence>
<dbReference type="Proteomes" id="UP000887116">
    <property type="component" value="Unassembled WGS sequence"/>
</dbReference>
<proteinExistence type="predicted"/>
<evidence type="ECO:0000313" key="1">
    <source>
        <dbReference type="EMBL" id="GFQ99506.1"/>
    </source>
</evidence>
<accession>A0A8X6G9J6</accession>
<protein>
    <submittedName>
        <fullName evidence="1">Uncharacterized protein</fullName>
    </submittedName>
</protein>
<gene>
    <name evidence="1" type="ORF">TNCT_665421</name>
</gene>
<organism evidence="1 2">
    <name type="scientific">Trichonephila clavata</name>
    <name type="common">Joro spider</name>
    <name type="synonym">Nephila clavata</name>
    <dbReference type="NCBI Taxonomy" id="2740835"/>
    <lineage>
        <taxon>Eukaryota</taxon>
        <taxon>Metazoa</taxon>
        <taxon>Ecdysozoa</taxon>
        <taxon>Arthropoda</taxon>
        <taxon>Chelicerata</taxon>
        <taxon>Arachnida</taxon>
        <taxon>Araneae</taxon>
        <taxon>Araneomorphae</taxon>
        <taxon>Entelegynae</taxon>
        <taxon>Araneoidea</taxon>
        <taxon>Nephilidae</taxon>
        <taxon>Trichonephila</taxon>
    </lineage>
</organism>
<name>A0A8X6G9J6_TRICU</name>
<dbReference type="EMBL" id="BMAO01015114">
    <property type="protein sequence ID" value="GFQ99506.1"/>
    <property type="molecule type" value="Genomic_DNA"/>
</dbReference>